<name>A0ACC1N6Q1_9PEZI</name>
<organism evidence="1 2">
    <name type="scientific">Xylaria curta</name>
    <dbReference type="NCBI Taxonomy" id="42375"/>
    <lineage>
        <taxon>Eukaryota</taxon>
        <taxon>Fungi</taxon>
        <taxon>Dikarya</taxon>
        <taxon>Ascomycota</taxon>
        <taxon>Pezizomycotina</taxon>
        <taxon>Sordariomycetes</taxon>
        <taxon>Xylariomycetidae</taxon>
        <taxon>Xylariales</taxon>
        <taxon>Xylariaceae</taxon>
        <taxon>Xylaria</taxon>
    </lineage>
</organism>
<dbReference type="EMBL" id="JAPDGR010002710">
    <property type="protein sequence ID" value="KAJ2974536.1"/>
    <property type="molecule type" value="Genomic_DNA"/>
</dbReference>
<gene>
    <name evidence="1" type="ORF">NUW58_g8628</name>
</gene>
<sequence>MHTSDHQEPQETEASQTERCIVRMDSLYTAECCVANRGISEHAAILATPKHVHLQTPTSTPEDTATNGVPQEFPGVEETIAASDTMGLPQPRSEADETPSPHHPPVNPGFGITWDQAERAVEDFTTIFTAHFPFIILDHDITAPRLCLEKPLLFRAILMMAIDFSLSKSREIRRSIDAWIGQHLLVLEEQSLGVLQGLVVYIAWSNPHFYFDHRPTQLMYLAVGLAHSLGITRPPARSNTPVKTETEINEEHRTFLACYYLLSFNSFQFGRPNPLSSSYVQDCVDSLERSCEFSTDFLLVKLVKFRQFIGRVPTVYQGLRDTKWRREISSDASDQLEEVRKDLDDLISDVSHKHPKLLLLWSLQHSALLQLHLPMTYAVPDSEGTSHLQLECMQHCLQASHAFATMAKSFCSDGFLYAPFTTFVDLVSMLIATSRVLLLDVDGWGLKNTQQRFDLRTAIDDVVVKLTSATEVKAKRVAAAAASNPSSYIPDGPDEEKHDKLRIFMRLVESIRNWVESHNASPSSYGELGQDRVNESRASTRVHVSPQSPQWNFTYFFESLLQIDQSSVY</sequence>
<comment type="caution">
    <text evidence="1">The sequence shown here is derived from an EMBL/GenBank/DDBJ whole genome shotgun (WGS) entry which is preliminary data.</text>
</comment>
<dbReference type="Proteomes" id="UP001143856">
    <property type="component" value="Unassembled WGS sequence"/>
</dbReference>
<accession>A0ACC1N6Q1</accession>
<keyword evidence="2" id="KW-1185">Reference proteome</keyword>
<evidence type="ECO:0000313" key="2">
    <source>
        <dbReference type="Proteomes" id="UP001143856"/>
    </source>
</evidence>
<reference evidence="1" key="1">
    <citation type="submission" date="2022-10" db="EMBL/GenBank/DDBJ databases">
        <title>Genome Sequence of Xylaria curta.</title>
        <authorList>
            <person name="Buettner E."/>
        </authorList>
    </citation>
    <scope>NUCLEOTIDE SEQUENCE</scope>
    <source>
        <strain evidence="1">Babe10</strain>
    </source>
</reference>
<evidence type="ECO:0000313" key="1">
    <source>
        <dbReference type="EMBL" id="KAJ2974536.1"/>
    </source>
</evidence>
<proteinExistence type="predicted"/>
<protein>
    <submittedName>
        <fullName evidence="1">Uncharacterized protein</fullName>
    </submittedName>
</protein>